<reference evidence="2" key="1">
    <citation type="submission" date="2022-10" db="EMBL/GenBank/DDBJ databases">
        <title>The complete genomes of actinobacterial strains from the NBC collection.</title>
        <authorList>
            <person name="Joergensen T.S."/>
            <person name="Alvarez Arevalo M."/>
            <person name="Sterndorff E.B."/>
            <person name="Faurdal D."/>
            <person name="Vuksanovic O."/>
            <person name="Mourched A.-S."/>
            <person name="Charusanti P."/>
            <person name="Shaw S."/>
            <person name="Blin K."/>
            <person name="Weber T."/>
        </authorList>
    </citation>
    <scope>NUCLEOTIDE SEQUENCE</scope>
    <source>
        <strain evidence="2">NBC_00302</strain>
    </source>
</reference>
<dbReference type="Gene3D" id="3.40.50.620">
    <property type="entry name" value="HUPs"/>
    <property type="match status" value="1"/>
</dbReference>
<protein>
    <submittedName>
        <fullName evidence="2">Universal stress protein</fullName>
    </submittedName>
</protein>
<evidence type="ECO:0000313" key="3">
    <source>
        <dbReference type="Proteomes" id="UP001432071"/>
    </source>
</evidence>
<proteinExistence type="predicted"/>
<gene>
    <name evidence="2" type="ORF">OHT53_39265</name>
</gene>
<dbReference type="InterPro" id="IPR014729">
    <property type="entry name" value="Rossmann-like_a/b/a_fold"/>
</dbReference>
<dbReference type="Pfam" id="PF00582">
    <property type="entry name" value="Usp"/>
    <property type="match status" value="1"/>
</dbReference>
<organism evidence="2 3">
    <name type="scientific">Streptomyces bobili</name>
    <dbReference type="NCBI Taxonomy" id="67280"/>
    <lineage>
        <taxon>Bacteria</taxon>
        <taxon>Bacillati</taxon>
        <taxon>Actinomycetota</taxon>
        <taxon>Actinomycetes</taxon>
        <taxon>Kitasatosporales</taxon>
        <taxon>Streptomycetaceae</taxon>
        <taxon>Streptomyces</taxon>
    </lineage>
</organism>
<dbReference type="EMBL" id="CP108038">
    <property type="protein sequence ID" value="WUN91727.1"/>
    <property type="molecule type" value="Genomic_DNA"/>
</dbReference>
<dbReference type="RefSeq" id="WP_229894607.1">
    <property type="nucleotide sequence ID" value="NZ_CP108038.1"/>
</dbReference>
<dbReference type="GeneID" id="93767157"/>
<accession>A0ABZ1RAV6</accession>
<dbReference type="Proteomes" id="UP001432071">
    <property type="component" value="Chromosome"/>
</dbReference>
<keyword evidence="3" id="KW-1185">Reference proteome</keyword>
<evidence type="ECO:0000313" key="2">
    <source>
        <dbReference type="EMBL" id="WUN91727.1"/>
    </source>
</evidence>
<name>A0ABZ1RAV6_9ACTN</name>
<sequence>MLHTPAHRHVLTELPSLVPATSPGQERLSRQERADEAVPRFCLAAMRDLHPQVQVVTSTVRSAPVHALLEATRDAAVVVIGTRRTTGRPGPHPGTVGHALLHHSHCPVAVVPAG</sequence>
<dbReference type="SUPFAM" id="SSF52402">
    <property type="entry name" value="Adenine nucleotide alpha hydrolases-like"/>
    <property type="match status" value="1"/>
</dbReference>
<dbReference type="InterPro" id="IPR006016">
    <property type="entry name" value="UspA"/>
</dbReference>
<evidence type="ECO:0000259" key="1">
    <source>
        <dbReference type="Pfam" id="PF00582"/>
    </source>
</evidence>
<feature type="domain" description="UspA" evidence="1">
    <location>
        <begin position="18"/>
        <end position="112"/>
    </location>
</feature>